<evidence type="ECO:0000256" key="1">
    <source>
        <dbReference type="ARBA" id="ARBA00004123"/>
    </source>
</evidence>
<keyword evidence="10" id="KW-1185">Reference proteome</keyword>
<comment type="subcellular location">
    <subcellularLocation>
        <location evidence="2">Cytoplasm</location>
    </subcellularLocation>
    <subcellularLocation>
        <location evidence="1">Nucleus</location>
    </subcellularLocation>
</comment>
<feature type="compositionally biased region" description="Polar residues" evidence="7">
    <location>
        <begin position="310"/>
        <end position="321"/>
    </location>
</feature>
<gene>
    <name evidence="9" type="ORF">CLF_108699</name>
</gene>
<keyword evidence="6" id="KW-0539">Nucleus</keyword>
<dbReference type="SUPFAM" id="SSF46785">
    <property type="entry name" value="Winged helix' DNA-binding domain"/>
    <property type="match status" value="1"/>
</dbReference>
<feature type="region of interest" description="Disordered" evidence="7">
    <location>
        <begin position="285"/>
        <end position="360"/>
    </location>
</feature>
<evidence type="ECO:0000313" key="9">
    <source>
        <dbReference type="EMBL" id="GAA55679.1"/>
    </source>
</evidence>
<reference key="2">
    <citation type="submission" date="2011-10" db="EMBL/GenBank/DDBJ databases">
        <title>The genome and transcriptome sequence of Clonorchis sinensis provide insights into the carcinogenic liver fluke.</title>
        <authorList>
            <person name="Wang X."/>
            <person name="Huang Y."/>
            <person name="Chen W."/>
            <person name="Liu H."/>
            <person name="Guo L."/>
            <person name="Chen Y."/>
            <person name="Luo F."/>
            <person name="Zhou W."/>
            <person name="Sun J."/>
            <person name="Mao Q."/>
            <person name="Liang P."/>
            <person name="Zhou C."/>
            <person name="Tian Y."/>
            <person name="Men J."/>
            <person name="Lv X."/>
            <person name="Huang L."/>
            <person name="Zhou J."/>
            <person name="Hu Y."/>
            <person name="Li R."/>
            <person name="Zhang F."/>
            <person name="Lei H."/>
            <person name="Li X."/>
            <person name="Hu X."/>
            <person name="Liang C."/>
            <person name="Xu J."/>
            <person name="Wu Z."/>
            <person name="Yu X."/>
        </authorList>
    </citation>
    <scope>NUCLEOTIDE SEQUENCE</scope>
    <source>
        <strain>Henan</strain>
    </source>
</reference>
<dbReference type="EMBL" id="DF144062">
    <property type="protein sequence ID" value="GAA55679.1"/>
    <property type="molecule type" value="Genomic_DNA"/>
</dbReference>
<dbReference type="SMART" id="SM00088">
    <property type="entry name" value="PINT"/>
    <property type="match status" value="1"/>
</dbReference>
<evidence type="ECO:0000256" key="5">
    <source>
        <dbReference type="ARBA" id="ARBA00022790"/>
    </source>
</evidence>
<proteinExistence type="inferred from homology"/>
<comment type="similarity">
    <text evidence="3">Belongs to the CSN1 family.</text>
</comment>
<keyword evidence="5" id="KW-0736">Signalosome</keyword>
<evidence type="ECO:0000259" key="8">
    <source>
        <dbReference type="PROSITE" id="PS50250"/>
    </source>
</evidence>
<dbReference type="InterPro" id="IPR036390">
    <property type="entry name" value="WH_DNA-bd_sf"/>
</dbReference>
<dbReference type="Proteomes" id="UP000008909">
    <property type="component" value="Unassembled WGS sequence"/>
</dbReference>
<dbReference type="PROSITE" id="PS50250">
    <property type="entry name" value="PCI"/>
    <property type="match status" value="1"/>
</dbReference>
<dbReference type="Gene3D" id="1.25.40.570">
    <property type="match status" value="3"/>
</dbReference>
<dbReference type="PANTHER" id="PTHR14145">
    <property type="entry name" value="26S PROTESOME SUBUNIT 6"/>
    <property type="match status" value="1"/>
</dbReference>
<evidence type="ECO:0000256" key="4">
    <source>
        <dbReference type="ARBA" id="ARBA00022490"/>
    </source>
</evidence>
<sequence>MLPDPYSTDHGLTDDPPSVETGPADNPTVEGEVQIDLPNYISNYQGYIHYQRLFFIAQRCPSLRHTALRLAHDYIKRYTLDTASYNKVFLMLAEEQAGPAAQSSSALGESLNDIHRGMINGVSNVINEQLPNTVSIPGAGEVMTSGPTLSDGMRQALMNVMAGKNDAKLVYDTQWEESSRRSGTILLDQLDTELKNYKANSIKESIRRGTDDLGDLYLKLGQLANARKCYMRSRDYCTCQQQEINMCLNVIKIAIFQRAWSQVSAHVTRAYGLSELRDVPLCTTSPGSTYSQQRTRPGFGSRAAAMGTARTVTSGRTTSEGLTGAGIPTSSPDPLSSRAFARQHSDGAGTSGGQGSRDAMARAPTQLAIAAGLVELAARNFRGAAMSFLQVNPDHCESPTSSIVTQSDLAYFITLCTLATFDRTELVSQVLNSPCVRLLLEAEPSCREILYSFHHADYASCLGRINKLSNVLRLDYFLADHVTTLCWEIRSRAICQYFSPYSCADLNRMAKAFDTTVTDLENELAVLIQDGSIKGRIDSHKQLLRALNVDERCLTFARALRLVDEYKKRTQAMVLRMSLVRQRLTCQTSGAQRLILFLAAEPCNAFSIAQLVESDDPHFFIRSILSLSSNPDRSINTYWLRVTWPDEAFVSKAERCPAIDLLIVTKLFRKRSASSFIVECSSTTQQCQDSGLEVAGGQLNCCSKYCAQRSRRSALLHIREPFWSLIVSLTRGFRGTSQTNHVEQLVDVSSILCIFHFFGLSGPPSFSVYTDTQFHLASDDASGGVVVTARGNLSPGLQQRHGPIIDPMFG</sequence>
<protein>
    <submittedName>
        <fullName evidence="9">COP9 signalosome complex subunit 1</fullName>
    </submittedName>
</protein>
<feature type="region of interest" description="Disordered" evidence="7">
    <location>
        <begin position="1"/>
        <end position="30"/>
    </location>
</feature>
<dbReference type="InterPro" id="IPR000717">
    <property type="entry name" value="PCI_dom"/>
</dbReference>
<reference evidence="9" key="1">
    <citation type="journal article" date="2011" name="Genome Biol.">
        <title>The draft genome of the carcinogenic human liver fluke Clonorchis sinensis.</title>
        <authorList>
            <person name="Wang X."/>
            <person name="Chen W."/>
            <person name="Huang Y."/>
            <person name="Sun J."/>
            <person name="Men J."/>
            <person name="Liu H."/>
            <person name="Luo F."/>
            <person name="Guo L."/>
            <person name="Lv X."/>
            <person name="Deng C."/>
            <person name="Zhou C."/>
            <person name="Fan Y."/>
            <person name="Li X."/>
            <person name="Huang L."/>
            <person name="Hu Y."/>
            <person name="Liang C."/>
            <person name="Hu X."/>
            <person name="Xu J."/>
            <person name="Yu X."/>
        </authorList>
    </citation>
    <scope>NUCLEOTIDE SEQUENCE [LARGE SCALE GENOMIC DNA]</scope>
    <source>
        <strain evidence="9">Henan</strain>
    </source>
</reference>
<evidence type="ECO:0000256" key="7">
    <source>
        <dbReference type="SAM" id="MobiDB-lite"/>
    </source>
</evidence>
<evidence type="ECO:0000256" key="2">
    <source>
        <dbReference type="ARBA" id="ARBA00004496"/>
    </source>
</evidence>
<dbReference type="Pfam" id="PF10602">
    <property type="entry name" value="RPN7"/>
    <property type="match status" value="1"/>
</dbReference>
<feature type="compositionally biased region" description="Polar residues" evidence="7">
    <location>
        <begin position="285"/>
        <end position="295"/>
    </location>
</feature>
<keyword evidence="4" id="KW-0963">Cytoplasm</keyword>
<dbReference type="InterPro" id="IPR019585">
    <property type="entry name" value="Rpn7/CSN1"/>
</dbReference>
<dbReference type="Pfam" id="PF01399">
    <property type="entry name" value="PCI"/>
    <property type="match status" value="1"/>
</dbReference>
<accession>G7YRU9</accession>
<organism evidence="9 10">
    <name type="scientific">Clonorchis sinensis</name>
    <name type="common">Chinese liver fluke</name>
    <dbReference type="NCBI Taxonomy" id="79923"/>
    <lineage>
        <taxon>Eukaryota</taxon>
        <taxon>Metazoa</taxon>
        <taxon>Spiralia</taxon>
        <taxon>Lophotrochozoa</taxon>
        <taxon>Platyhelminthes</taxon>
        <taxon>Trematoda</taxon>
        <taxon>Digenea</taxon>
        <taxon>Opisthorchiida</taxon>
        <taxon>Opisthorchiata</taxon>
        <taxon>Opisthorchiidae</taxon>
        <taxon>Clonorchis</taxon>
    </lineage>
</organism>
<dbReference type="GO" id="GO:0008180">
    <property type="term" value="C:COP9 signalosome"/>
    <property type="evidence" value="ECO:0007669"/>
    <property type="project" value="UniProtKB-KW"/>
</dbReference>
<evidence type="ECO:0000256" key="6">
    <source>
        <dbReference type="ARBA" id="ARBA00023242"/>
    </source>
</evidence>
<dbReference type="PANTHER" id="PTHR14145:SF2">
    <property type="entry name" value="COP9 SIGNALOSOME COMPLEX SUBUNIT 1"/>
    <property type="match status" value="1"/>
</dbReference>
<dbReference type="InterPro" id="IPR045135">
    <property type="entry name" value="Rpn7_N"/>
</dbReference>
<dbReference type="GO" id="GO:0005737">
    <property type="term" value="C:cytoplasm"/>
    <property type="evidence" value="ECO:0007669"/>
    <property type="project" value="UniProtKB-SubCell"/>
</dbReference>
<name>G7YRU9_CLOSI</name>
<evidence type="ECO:0000256" key="3">
    <source>
        <dbReference type="ARBA" id="ARBA00008793"/>
    </source>
</evidence>
<feature type="domain" description="PCI" evidence="8">
    <location>
        <begin position="380"/>
        <end position="551"/>
    </location>
</feature>
<dbReference type="AlphaFoldDB" id="G7YRU9"/>
<evidence type="ECO:0000313" key="10">
    <source>
        <dbReference type="Proteomes" id="UP000008909"/>
    </source>
</evidence>